<keyword evidence="2" id="KW-1185">Reference proteome</keyword>
<reference evidence="2" key="1">
    <citation type="submission" date="2016-08" db="EMBL/GenBank/DDBJ databases">
        <authorList>
            <person name="Varghese N."/>
            <person name="Submissions Spin"/>
        </authorList>
    </citation>
    <scope>NUCLEOTIDE SEQUENCE [LARGE SCALE GENOMIC DNA]</scope>
    <source>
        <strain evidence="2">HAMBI 2975</strain>
    </source>
</reference>
<sequence>MIFVFNRLFLKNPSPMSQMIEEQLTRKTTTCRILPIAPKIGGKAAAATVMA</sequence>
<organism evidence="1 2">
    <name type="scientific">Rhizobium multihospitium</name>
    <dbReference type="NCBI Taxonomy" id="410764"/>
    <lineage>
        <taxon>Bacteria</taxon>
        <taxon>Pseudomonadati</taxon>
        <taxon>Pseudomonadota</taxon>
        <taxon>Alphaproteobacteria</taxon>
        <taxon>Hyphomicrobiales</taxon>
        <taxon>Rhizobiaceae</taxon>
        <taxon>Rhizobium/Agrobacterium group</taxon>
        <taxon>Rhizobium</taxon>
    </lineage>
</organism>
<evidence type="ECO:0000313" key="2">
    <source>
        <dbReference type="Proteomes" id="UP000199101"/>
    </source>
</evidence>
<proteinExistence type="predicted"/>
<name>A0A1C3UCN2_9HYPH</name>
<dbReference type="AlphaFoldDB" id="A0A1C3UCN2"/>
<dbReference type="EMBL" id="FMAG01000001">
    <property type="protein sequence ID" value="SCB13276.1"/>
    <property type="molecule type" value="Genomic_DNA"/>
</dbReference>
<accession>A0A1C3UCN2</accession>
<protein>
    <submittedName>
        <fullName evidence="1">Uncharacterized protein</fullName>
    </submittedName>
</protein>
<dbReference type="Proteomes" id="UP000199101">
    <property type="component" value="Unassembled WGS sequence"/>
</dbReference>
<evidence type="ECO:0000313" key="1">
    <source>
        <dbReference type="EMBL" id="SCB13276.1"/>
    </source>
</evidence>
<gene>
    <name evidence="1" type="ORF">GA0061103_1927</name>
</gene>
<dbReference type="STRING" id="410764.GA0061103_1927"/>